<comment type="caution">
    <text evidence="2">The sequence shown here is derived from an EMBL/GenBank/DDBJ whole genome shotgun (WGS) entry which is preliminary data.</text>
</comment>
<reference evidence="2 3" key="1">
    <citation type="journal article" date="2023" name="Commun. Biol.">
        <title>Reorganization of the ancestral sex-determining regions during the evolution of trioecy in Pleodorina starrii.</title>
        <authorList>
            <person name="Takahashi K."/>
            <person name="Suzuki S."/>
            <person name="Kawai-Toyooka H."/>
            <person name="Yamamoto K."/>
            <person name="Hamaji T."/>
            <person name="Ootsuki R."/>
            <person name="Yamaguchi H."/>
            <person name="Kawachi M."/>
            <person name="Higashiyama T."/>
            <person name="Nozaki H."/>
        </authorList>
    </citation>
    <scope>NUCLEOTIDE SEQUENCE [LARGE SCALE GENOMIC DNA]</scope>
    <source>
        <strain evidence="2 3">NIES-4479</strain>
    </source>
</reference>
<name>A0A9W6BFQ6_9CHLO</name>
<keyword evidence="1" id="KW-0812">Transmembrane</keyword>
<evidence type="ECO:0000313" key="3">
    <source>
        <dbReference type="Proteomes" id="UP001165080"/>
    </source>
</evidence>
<accession>A0A9W6BFQ6</accession>
<gene>
    <name evidence="2" type="primary">PLESTMB000516</name>
    <name evidence="2" type="ORF">PLESTB_000451100</name>
</gene>
<keyword evidence="1" id="KW-1133">Transmembrane helix</keyword>
<evidence type="ECO:0000313" key="2">
    <source>
        <dbReference type="EMBL" id="GLC50960.1"/>
    </source>
</evidence>
<feature type="transmembrane region" description="Helical" evidence="1">
    <location>
        <begin position="65"/>
        <end position="85"/>
    </location>
</feature>
<sequence length="374" mass="40967">MGGSEVRARCSHVHVCISSTGLPSSPTIVSPIALSPHVTSPHSFPLEGQPNRHLGLVVVSTWKRLLVAVIPLFLLLLILSAVFVANSGRPTQLSGPSKVPCSSRGALPAITDIYVIHSYWSEERRHIAPALCDWFQKNGGQLADVPCTLFPGFWASAATRDQILDLVARRIVAPETHAKPQGPLTQLLYRLGFSEASPLFDEKEEVTNLSYLGTAASHLLAVQNWTMEMVKQGVPPTERANRHLLLFEDDAVVTPESLTALQDVLGRLDPCYDVVGLDSRDSFCMLSTISSSLLSALRLRKSPSVRLVPARMSYSRNTGLVVSYKGAMKLLSGLPVTREIDLWFRDLMTDQVLKIFVACPRIVGAIGLETVKRR</sequence>
<dbReference type="OrthoDB" id="523908at2759"/>
<keyword evidence="3" id="KW-1185">Reference proteome</keyword>
<keyword evidence="1" id="KW-0472">Membrane</keyword>
<protein>
    <submittedName>
        <fullName evidence="2">Uncharacterized protein</fullName>
    </submittedName>
</protein>
<organism evidence="2 3">
    <name type="scientific">Pleodorina starrii</name>
    <dbReference type="NCBI Taxonomy" id="330485"/>
    <lineage>
        <taxon>Eukaryota</taxon>
        <taxon>Viridiplantae</taxon>
        <taxon>Chlorophyta</taxon>
        <taxon>core chlorophytes</taxon>
        <taxon>Chlorophyceae</taxon>
        <taxon>CS clade</taxon>
        <taxon>Chlamydomonadales</taxon>
        <taxon>Volvocaceae</taxon>
        <taxon>Pleodorina</taxon>
    </lineage>
</organism>
<dbReference type="AlphaFoldDB" id="A0A9W6BFQ6"/>
<evidence type="ECO:0000256" key="1">
    <source>
        <dbReference type="SAM" id="Phobius"/>
    </source>
</evidence>
<dbReference type="EMBL" id="BRXU01000004">
    <property type="protein sequence ID" value="GLC50960.1"/>
    <property type="molecule type" value="Genomic_DNA"/>
</dbReference>
<proteinExistence type="predicted"/>
<dbReference type="Proteomes" id="UP001165080">
    <property type="component" value="Unassembled WGS sequence"/>
</dbReference>